<evidence type="ECO:0000313" key="2">
    <source>
        <dbReference type="WBParaSite" id="RSKR_0000422800.1"/>
    </source>
</evidence>
<protein>
    <submittedName>
        <fullName evidence="2">TIL domain-containing protein</fullName>
    </submittedName>
</protein>
<reference evidence="2" key="1">
    <citation type="submission" date="2016-11" db="UniProtKB">
        <authorList>
            <consortium name="WormBaseParasite"/>
        </authorList>
    </citation>
    <scope>IDENTIFICATION</scope>
    <source>
        <strain evidence="2">KR3021</strain>
    </source>
</reference>
<name>A0AC35TTI7_9BILA</name>
<organism evidence="1 2">
    <name type="scientific">Rhabditophanes sp. KR3021</name>
    <dbReference type="NCBI Taxonomy" id="114890"/>
    <lineage>
        <taxon>Eukaryota</taxon>
        <taxon>Metazoa</taxon>
        <taxon>Ecdysozoa</taxon>
        <taxon>Nematoda</taxon>
        <taxon>Chromadorea</taxon>
        <taxon>Rhabditida</taxon>
        <taxon>Tylenchina</taxon>
        <taxon>Panagrolaimomorpha</taxon>
        <taxon>Strongyloidoidea</taxon>
        <taxon>Alloionematidae</taxon>
        <taxon>Rhabditophanes</taxon>
    </lineage>
</organism>
<evidence type="ECO:0000313" key="1">
    <source>
        <dbReference type="Proteomes" id="UP000095286"/>
    </source>
</evidence>
<dbReference type="Proteomes" id="UP000095286">
    <property type="component" value="Unplaced"/>
</dbReference>
<accession>A0AC35TTI7</accession>
<dbReference type="WBParaSite" id="RSKR_0000422800.1">
    <property type="protein sequence ID" value="RSKR_0000422800.1"/>
    <property type="gene ID" value="RSKR_0000422800"/>
</dbReference>
<proteinExistence type="predicted"/>
<sequence>MLESISWISSLGELKPLSNIPESIGILFTEKDQISVHTAASIILYALRYNIKRVSFYDPWNLITLYEYEITTLAAQMTTLYYLNSGLDERIVKVFFLQPKESLKILGVISNRMIAQQITIDKRNITNELNKEYIFNIDLLVKIGSIPTICGYPAWALHLAEIVSIPRFKRKNHVDEDEFVGLLKSYNSRNRRPCSADAKFKCPPNVCLSGCKCVGYFRKTSSGKCVLRKDCGGIPKKCKTNEVFMQCGKCQDYCDFPPTDYCTAHCKKPGCYCPKGFFVKSNNECVRKENCGPVPTQVPTPCPMLCQANEVYTDCGFFEKTCKKRIVDTFMGCLPPGCYCCDPFVRREDTGCCIYPNKC</sequence>